<dbReference type="InterPro" id="IPR041881">
    <property type="entry name" value="PqqD_sf"/>
</dbReference>
<reference evidence="2" key="1">
    <citation type="journal article" date="2019" name="Int. J. Syst. Evol. Microbiol.">
        <title>The Global Catalogue of Microorganisms (GCM) 10K type strain sequencing project: providing services to taxonomists for standard genome sequencing and annotation.</title>
        <authorList>
            <consortium name="The Broad Institute Genomics Platform"/>
            <consortium name="The Broad Institute Genome Sequencing Center for Infectious Disease"/>
            <person name="Wu L."/>
            <person name="Ma J."/>
        </authorList>
    </citation>
    <scope>NUCLEOTIDE SEQUENCE [LARGE SCALE GENOMIC DNA]</scope>
    <source>
        <strain evidence="2">CCTCC AB 2013263</strain>
    </source>
</reference>
<protein>
    <submittedName>
        <fullName evidence="1">PqqD family protein</fullName>
    </submittedName>
</protein>
<evidence type="ECO:0000313" key="2">
    <source>
        <dbReference type="Proteomes" id="UP001595748"/>
    </source>
</evidence>
<proteinExistence type="predicted"/>
<dbReference type="Pfam" id="PF05402">
    <property type="entry name" value="PqqD"/>
    <property type="match status" value="1"/>
</dbReference>
<dbReference type="Proteomes" id="UP001595748">
    <property type="component" value="Unassembled WGS sequence"/>
</dbReference>
<name>A0ABV8A1A7_9DEIO</name>
<dbReference type="InterPro" id="IPR008792">
    <property type="entry name" value="PQQD"/>
</dbReference>
<dbReference type="Gene3D" id="1.10.10.1150">
    <property type="entry name" value="Coenzyme PQQ synthesis protein D (PqqD)"/>
    <property type="match status" value="1"/>
</dbReference>
<evidence type="ECO:0000313" key="1">
    <source>
        <dbReference type="EMBL" id="MFC3859479.1"/>
    </source>
</evidence>
<sequence>MWRPQPDLLITDLGDELVLMEPIRSVMFSLNETGRLLWTALPESEARLAEVLADACGISSEQAESDVRTWLDSLAERGLVLSE</sequence>
<dbReference type="RefSeq" id="WP_380075643.1">
    <property type="nucleotide sequence ID" value="NZ_JBHRZF010000012.1"/>
</dbReference>
<dbReference type="EMBL" id="JBHRZF010000012">
    <property type="protein sequence ID" value="MFC3859479.1"/>
    <property type="molecule type" value="Genomic_DNA"/>
</dbReference>
<accession>A0ABV8A1A7</accession>
<organism evidence="1 2">
    <name type="scientific">Deinococcus antarcticus</name>
    <dbReference type="NCBI Taxonomy" id="1298767"/>
    <lineage>
        <taxon>Bacteria</taxon>
        <taxon>Thermotogati</taxon>
        <taxon>Deinococcota</taxon>
        <taxon>Deinococci</taxon>
        <taxon>Deinococcales</taxon>
        <taxon>Deinococcaceae</taxon>
        <taxon>Deinococcus</taxon>
    </lineage>
</organism>
<keyword evidence="2" id="KW-1185">Reference proteome</keyword>
<comment type="caution">
    <text evidence="1">The sequence shown here is derived from an EMBL/GenBank/DDBJ whole genome shotgun (WGS) entry which is preliminary data.</text>
</comment>
<gene>
    <name evidence="1" type="ORF">ACFOPQ_01650</name>
</gene>